<dbReference type="EMBL" id="AM889137">
    <property type="protein sequence ID" value="CBA04867.1"/>
    <property type="molecule type" value="Genomic_DNA"/>
</dbReference>
<sequence>MWKYVINKAFPLLHIGDDMELVFIRHGQSEWNAKNLFTGWRDVKLSEQGLAEAAAAGKKLKENGYEFDIAFTSVLTRAIKTCNIVLEESDQLFVPQIKTWRLNERHYGQLQGLDKKQTAEKYGDEQVRIWRRSYDTLPPLLDKDDEFSAHKDRRYAHLPADVVPDGENLKVTLERVLPFWEDQIAPAILSGKRVLVAAHGNSLRALAKHIEGISDEDIMGLEIPTGQPLVYKLDDNLKVIEKFYL</sequence>
<dbReference type="NCBIfam" id="NF010713">
    <property type="entry name" value="PRK14115.1"/>
    <property type="match status" value="1"/>
</dbReference>
<comment type="similarity">
    <text evidence="2 6">Belongs to the phosphoglycerate mutase family. BPG-dependent PGAM subfamily.</text>
</comment>
<dbReference type="InterPro" id="IPR029033">
    <property type="entry name" value="His_PPase_superfam"/>
</dbReference>
<feature type="binding site" evidence="6 8">
    <location>
        <begin position="131"/>
        <end position="132"/>
    </location>
    <ligand>
        <name>substrate</name>
    </ligand>
</feature>
<dbReference type="AlphaFoldDB" id="C6SBE6"/>
<feature type="binding site" evidence="6 8">
    <location>
        <begin position="200"/>
        <end position="201"/>
    </location>
    <ligand>
        <name>substrate</name>
    </ligand>
</feature>
<evidence type="ECO:0000256" key="5">
    <source>
        <dbReference type="ARBA" id="ARBA00023235"/>
    </source>
</evidence>
<proteinExistence type="inferred from homology"/>
<feature type="active site" description="Tele-phosphohistidine intermediate" evidence="6 7">
    <location>
        <position position="26"/>
    </location>
</feature>
<organism evidence="10">
    <name type="scientific">Neisseria meningitidis alpha153</name>
    <dbReference type="NCBI Taxonomy" id="663926"/>
    <lineage>
        <taxon>Bacteria</taxon>
        <taxon>Pseudomonadati</taxon>
        <taxon>Pseudomonadota</taxon>
        <taxon>Betaproteobacteria</taxon>
        <taxon>Neisseriales</taxon>
        <taxon>Neisseriaceae</taxon>
        <taxon>Neisseria</taxon>
    </lineage>
</organism>
<dbReference type="FunFam" id="3.40.50.1240:FF:000003">
    <property type="entry name" value="2,3-bisphosphoglycerate-dependent phosphoglycerate mutase"/>
    <property type="match status" value="1"/>
</dbReference>
<evidence type="ECO:0000256" key="8">
    <source>
        <dbReference type="PIRSR" id="PIRSR613078-2"/>
    </source>
</evidence>
<dbReference type="Pfam" id="PF00300">
    <property type="entry name" value="His_Phos_1"/>
    <property type="match status" value="1"/>
</dbReference>
<dbReference type="NCBIfam" id="TIGR01258">
    <property type="entry name" value="pgm_1"/>
    <property type="match status" value="1"/>
</dbReference>
<dbReference type="InterPro" id="IPR005952">
    <property type="entry name" value="Phosphogly_mut1"/>
</dbReference>
<feature type="binding site" evidence="6 8">
    <location>
        <begin position="104"/>
        <end position="107"/>
    </location>
    <ligand>
        <name>substrate</name>
    </ligand>
</feature>
<comment type="function">
    <text evidence="6">Catalyzes the interconversion of 2-phosphoglycerate and 3-phosphoglycerate.</text>
</comment>
<dbReference type="SMART" id="SM00855">
    <property type="entry name" value="PGAM"/>
    <property type="match status" value="1"/>
</dbReference>
<dbReference type="Gene3D" id="3.40.50.1240">
    <property type="entry name" value="Phosphoglycerate mutase-like"/>
    <property type="match status" value="1"/>
</dbReference>
<dbReference type="GO" id="GO:0006096">
    <property type="term" value="P:glycolytic process"/>
    <property type="evidence" value="ECO:0007669"/>
    <property type="project" value="UniProtKB-UniRule"/>
</dbReference>
<gene>
    <name evidence="6 10" type="primary">gpmA</name>
    <name evidence="10" type="ORF">NME_0608</name>
</gene>
<evidence type="ECO:0000313" key="10">
    <source>
        <dbReference type="EMBL" id="CBA04867.1"/>
    </source>
</evidence>
<evidence type="ECO:0000256" key="1">
    <source>
        <dbReference type="ARBA" id="ARBA00000380"/>
    </source>
</evidence>
<keyword evidence="3 6" id="KW-0312">Gluconeogenesis</keyword>
<feature type="binding site" evidence="6 8">
    <location>
        <position position="115"/>
    </location>
    <ligand>
        <name>substrate</name>
    </ligand>
</feature>
<accession>C6SBE6</accession>
<evidence type="ECO:0000256" key="3">
    <source>
        <dbReference type="ARBA" id="ARBA00022432"/>
    </source>
</evidence>
<feature type="binding site" evidence="6 8">
    <location>
        <begin position="38"/>
        <end position="39"/>
    </location>
    <ligand>
        <name>substrate</name>
    </ligand>
</feature>
<name>C6SBE6_NEIME</name>
<comment type="pathway">
    <text evidence="6">Carbohydrate degradation; glycolysis; pyruvate from D-glyceraldehyde 3-phosphate: step 3/5.</text>
</comment>
<comment type="subunit">
    <text evidence="6">Homodimer.</text>
</comment>
<evidence type="ECO:0000256" key="7">
    <source>
        <dbReference type="PIRSR" id="PIRSR613078-1"/>
    </source>
</evidence>
<feature type="site" description="Transition state stabilizer" evidence="6 9">
    <location>
        <position position="199"/>
    </location>
</feature>
<feature type="binding site" evidence="6 8">
    <location>
        <begin position="25"/>
        <end position="32"/>
    </location>
    <ligand>
        <name>substrate</name>
    </ligand>
</feature>
<dbReference type="SUPFAM" id="SSF53254">
    <property type="entry name" value="Phosphoglycerate mutase-like"/>
    <property type="match status" value="1"/>
</dbReference>
<dbReference type="GO" id="GO:0006094">
    <property type="term" value="P:gluconeogenesis"/>
    <property type="evidence" value="ECO:0007669"/>
    <property type="project" value="UniProtKB-UniRule"/>
</dbReference>
<dbReference type="EC" id="5.4.2.11" evidence="6"/>
<feature type="binding site" evidence="6 8">
    <location>
        <position position="77"/>
    </location>
    <ligand>
        <name>substrate</name>
    </ligand>
</feature>
<evidence type="ECO:0000256" key="9">
    <source>
        <dbReference type="PIRSR" id="PIRSR613078-3"/>
    </source>
</evidence>
<dbReference type="GO" id="GO:0004619">
    <property type="term" value="F:phosphoglycerate mutase activity"/>
    <property type="evidence" value="ECO:0007669"/>
    <property type="project" value="UniProtKB-UniRule"/>
</dbReference>
<reference evidence="10" key="1">
    <citation type="journal article" date="2008" name="Proc. Natl. Acad. Sci. U.S.A.">
        <title>Whole-genome comparison of disease and carriage strains provides insights into virulence evolution in Neisseria meningitidis.</title>
        <authorList>
            <person name="Schoen C."/>
            <person name="Blom J."/>
            <person name="Claus H."/>
            <person name="Schramm-Glueck A."/>
            <person name="Brandt P."/>
            <person name="Mueller T."/>
            <person name="Goesmann A."/>
            <person name="Joseph B."/>
            <person name="Konietzny S."/>
            <person name="Kurzai O."/>
            <person name="Schmitt C."/>
            <person name="Friedrich T."/>
            <person name="Linke B."/>
            <person name="Vogel U."/>
            <person name="Frosch M."/>
        </authorList>
    </citation>
    <scope>NUCLEOTIDE SEQUENCE</scope>
    <source>
        <strain evidence="10">Alpha153</strain>
    </source>
</reference>
<evidence type="ECO:0000256" key="6">
    <source>
        <dbReference type="HAMAP-Rule" id="MF_01039"/>
    </source>
</evidence>
<protein>
    <recommendedName>
        <fullName evidence="6">2,3-bisphosphoglycerate-dependent phosphoglycerate mutase</fullName>
        <shortName evidence="6">BPG-dependent PGAM</shortName>
        <shortName evidence="6">PGAM</shortName>
        <shortName evidence="6">Phosphoglyceromutase</shortName>
        <shortName evidence="6">dPGM</shortName>
        <ecNumber evidence="6">5.4.2.11</ecNumber>
    </recommendedName>
</protein>
<dbReference type="UniPathway" id="UPA00109">
    <property type="reaction ID" value="UER00186"/>
</dbReference>
<dbReference type="PANTHER" id="PTHR11931">
    <property type="entry name" value="PHOSPHOGLYCERATE MUTASE"/>
    <property type="match status" value="1"/>
</dbReference>
<evidence type="ECO:0000256" key="2">
    <source>
        <dbReference type="ARBA" id="ARBA00006717"/>
    </source>
</evidence>
<dbReference type="CDD" id="cd07067">
    <property type="entry name" value="HP_PGM_like"/>
    <property type="match status" value="1"/>
</dbReference>
<keyword evidence="5 6" id="KW-0413">Isomerase</keyword>
<dbReference type="HAMAP" id="MF_01039">
    <property type="entry name" value="PGAM_GpmA"/>
    <property type="match status" value="1"/>
</dbReference>
<comment type="catalytic activity">
    <reaction evidence="1 6">
        <text>(2R)-2-phosphoglycerate = (2R)-3-phosphoglycerate</text>
        <dbReference type="Rhea" id="RHEA:15901"/>
        <dbReference type="ChEBI" id="CHEBI:58272"/>
        <dbReference type="ChEBI" id="CHEBI:58289"/>
        <dbReference type="EC" id="5.4.2.11"/>
    </reaction>
</comment>
<keyword evidence="4 6" id="KW-0324">Glycolysis</keyword>
<evidence type="ECO:0000256" key="4">
    <source>
        <dbReference type="ARBA" id="ARBA00023152"/>
    </source>
</evidence>
<dbReference type="InterPro" id="IPR013078">
    <property type="entry name" value="His_Pase_superF_clade-1"/>
</dbReference>
<feature type="active site" description="Proton donor/acceptor" evidence="6 7">
    <location>
        <position position="104"/>
    </location>
</feature>
<dbReference type="NCBIfam" id="NF010716">
    <property type="entry name" value="PRK14118.1"/>
    <property type="match status" value="1"/>
</dbReference>